<name>A0ABY7FRT9_MYAAR</name>
<comment type="subcellular location">
    <subcellularLocation>
        <location evidence="1">Secreted</location>
    </subcellularLocation>
</comment>
<dbReference type="PROSITE" id="PS51326">
    <property type="entry name" value="AVIDIN_2"/>
    <property type="match status" value="1"/>
</dbReference>
<keyword evidence="2" id="KW-0964">Secreted</keyword>
<evidence type="ECO:0000256" key="3">
    <source>
        <dbReference type="ARBA" id="ARBA00022729"/>
    </source>
</evidence>
<dbReference type="Gene3D" id="2.40.128.30">
    <property type="entry name" value="Avidin-like"/>
    <property type="match status" value="1"/>
</dbReference>
<keyword evidence="6" id="KW-1185">Reference proteome</keyword>
<feature type="chain" id="PRO_5045779732" evidence="4">
    <location>
        <begin position="23"/>
        <end position="159"/>
    </location>
</feature>
<evidence type="ECO:0000313" key="6">
    <source>
        <dbReference type="Proteomes" id="UP001164746"/>
    </source>
</evidence>
<dbReference type="InterPro" id="IPR036896">
    <property type="entry name" value="Avidin-like_sf"/>
</dbReference>
<dbReference type="Proteomes" id="UP001164746">
    <property type="component" value="Chromosome 14"/>
</dbReference>
<dbReference type="InterPro" id="IPR051764">
    <property type="entry name" value="Avidin/Streptavidin-rel"/>
</dbReference>
<evidence type="ECO:0000256" key="4">
    <source>
        <dbReference type="SAM" id="SignalP"/>
    </source>
</evidence>
<dbReference type="EMBL" id="CP111025">
    <property type="protein sequence ID" value="WAR24935.1"/>
    <property type="molecule type" value="Genomic_DNA"/>
</dbReference>
<evidence type="ECO:0000256" key="2">
    <source>
        <dbReference type="ARBA" id="ARBA00022525"/>
    </source>
</evidence>
<reference evidence="5" key="1">
    <citation type="submission" date="2022-11" db="EMBL/GenBank/DDBJ databases">
        <title>Centuries of genome instability and evolution in soft-shell clam transmissible cancer (bioRxiv).</title>
        <authorList>
            <person name="Hart S.F.M."/>
            <person name="Yonemitsu M.A."/>
            <person name="Giersch R.M."/>
            <person name="Beal B.F."/>
            <person name="Arriagada G."/>
            <person name="Davis B.W."/>
            <person name="Ostrander E.A."/>
            <person name="Goff S.P."/>
            <person name="Metzger M.J."/>
        </authorList>
    </citation>
    <scope>NUCLEOTIDE SEQUENCE</scope>
    <source>
        <strain evidence="5">MELC-2E11</strain>
        <tissue evidence="5">Siphon/mantle</tissue>
    </source>
</reference>
<gene>
    <name evidence="5" type="ORF">MAR_010639</name>
</gene>
<sequence>MVVDTIPCVILLVLCCLTGSDAGSCSITALCENSIPSESNQCGKAGTWRNELSSVMKFTCRDGQIEGQYCSSVGKASYNYPMAGRYLQAEKNTTMLGWTVSWANKEQGNSESATSWTGLSYGGQNTIHTQWLLTMYSPVLWNSTLLNTDTFTQNMLRAL</sequence>
<evidence type="ECO:0000256" key="1">
    <source>
        <dbReference type="ARBA" id="ARBA00004613"/>
    </source>
</evidence>
<accession>A0ABY7FRT9</accession>
<dbReference type="Pfam" id="PF01382">
    <property type="entry name" value="Avidin"/>
    <property type="match status" value="1"/>
</dbReference>
<proteinExistence type="predicted"/>
<feature type="signal peptide" evidence="4">
    <location>
        <begin position="1"/>
        <end position="22"/>
    </location>
</feature>
<dbReference type="SUPFAM" id="SSF50876">
    <property type="entry name" value="Avidin/streptavidin"/>
    <property type="match status" value="1"/>
</dbReference>
<keyword evidence="3 4" id="KW-0732">Signal</keyword>
<evidence type="ECO:0000313" key="5">
    <source>
        <dbReference type="EMBL" id="WAR24935.1"/>
    </source>
</evidence>
<dbReference type="PANTHER" id="PTHR34399">
    <property type="entry name" value="AVIDIN-RELATED"/>
    <property type="match status" value="1"/>
</dbReference>
<protein>
    <submittedName>
        <fullName evidence="5">SAV-like protein</fullName>
    </submittedName>
</protein>
<dbReference type="InterPro" id="IPR005468">
    <property type="entry name" value="Avidin/str"/>
</dbReference>
<organism evidence="5 6">
    <name type="scientific">Mya arenaria</name>
    <name type="common">Soft-shell clam</name>
    <dbReference type="NCBI Taxonomy" id="6604"/>
    <lineage>
        <taxon>Eukaryota</taxon>
        <taxon>Metazoa</taxon>
        <taxon>Spiralia</taxon>
        <taxon>Lophotrochozoa</taxon>
        <taxon>Mollusca</taxon>
        <taxon>Bivalvia</taxon>
        <taxon>Autobranchia</taxon>
        <taxon>Heteroconchia</taxon>
        <taxon>Euheterodonta</taxon>
        <taxon>Imparidentia</taxon>
        <taxon>Neoheterodontei</taxon>
        <taxon>Myida</taxon>
        <taxon>Myoidea</taxon>
        <taxon>Myidae</taxon>
        <taxon>Mya</taxon>
    </lineage>
</organism>